<proteinExistence type="predicted"/>
<dbReference type="InterPro" id="IPR015424">
    <property type="entry name" value="PyrdxlP-dep_Trfase"/>
</dbReference>
<dbReference type="RefSeq" id="WP_117395332.1">
    <property type="nucleotide sequence ID" value="NZ_CP021330.1"/>
</dbReference>
<dbReference type="Gene3D" id="3.90.1150.10">
    <property type="entry name" value="Aspartate Aminotransferase, domain 1"/>
    <property type="match status" value="1"/>
</dbReference>
<name>A0A2R4MCS3_9HYPH</name>
<evidence type="ECO:0000313" key="4">
    <source>
        <dbReference type="Proteomes" id="UP000258927"/>
    </source>
</evidence>
<keyword evidence="1" id="KW-0663">Pyridoxal phosphate</keyword>
<dbReference type="Proteomes" id="UP000258927">
    <property type="component" value="Chromosome"/>
</dbReference>
<evidence type="ECO:0000256" key="1">
    <source>
        <dbReference type="ARBA" id="ARBA00022898"/>
    </source>
</evidence>
<accession>A0A2R4MCS3</accession>
<protein>
    <submittedName>
        <fullName evidence="3">Cysteine desulfurase</fullName>
    </submittedName>
</protein>
<organism evidence="3 4">
    <name type="scientific">Maritalea myrionectae</name>
    <dbReference type="NCBI Taxonomy" id="454601"/>
    <lineage>
        <taxon>Bacteria</taxon>
        <taxon>Pseudomonadati</taxon>
        <taxon>Pseudomonadota</taxon>
        <taxon>Alphaproteobacteria</taxon>
        <taxon>Hyphomicrobiales</taxon>
        <taxon>Devosiaceae</taxon>
        <taxon>Maritalea</taxon>
    </lineage>
</organism>
<sequence length="408" mass="44711">MNLPVNPSIFRKHFPAFAENDLKGWAFFENAGGAYMCQQVIDRYNHYFTAHKLQPYGQYPASKEAGAEMDDGHDSMARLLNVHVDWIHFGPSTTANTYTLAHAFGQVLNAGDAIIVTNQDHEANTGAVRRMAAEKGLEVREWQVNPATGSLEFSAFENLLDDKVKLITFPHASNIVGEINPVAEICAAAKKVGAKTIVDGVAYAPHSMPDLSALGADIYLFSTYKTFGPHQGLMAIDPELAKALPNQGHFFNDGILRKRLVPAGPDHAQIAASAGIAAYFDDIAKDLNIAAPNNGERNLFNALRDQETALLTPLIDYLKSSNKVRLVGTDDLDARVPTISMICEKPGLELARDLADHKIMAAGGHFYVYRLMEGMDVDPNHGVLRTSFVHYTEEAEIHQLISALDQVL</sequence>
<evidence type="ECO:0000259" key="2">
    <source>
        <dbReference type="Pfam" id="PF00266"/>
    </source>
</evidence>
<dbReference type="EMBL" id="CP021330">
    <property type="protein sequence ID" value="AVX03838.1"/>
    <property type="molecule type" value="Genomic_DNA"/>
</dbReference>
<dbReference type="InterPro" id="IPR015421">
    <property type="entry name" value="PyrdxlP-dep_Trfase_major"/>
</dbReference>
<dbReference type="InterPro" id="IPR000192">
    <property type="entry name" value="Aminotrans_V_dom"/>
</dbReference>
<dbReference type="STRING" id="1122213.GCA_000423365_01489"/>
<dbReference type="KEGG" id="mmyr:MXMO3_01307"/>
<dbReference type="Pfam" id="PF00266">
    <property type="entry name" value="Aminotran_5"/>
    <property type="match status" value="1"/>
</dbReference>
<reference evidence="3 4" key="1">
    <citation type="submission" date="2017-05" db="EMBL/GenBank/DDBJ databases">
        <title>Genome Analysis of Maritalea myrionectae HL2708#5.</title>
        <authorList>
            <consortium name="Cotde Inc.-PKNU"/>
            <person name="Jang D."/>
            <person name="Oh H.-M."/>
        </authorList>
    </citation>
    <scope>NUCLEOTIDE SEQUENCE [LARGE SCALE GENOMIC DNA]</scope>
    <source>
        <strain evidence="3 4">HL2708#5</strain>
    </source>
</reference>
<evidence type="ECO:0000313" key="3">
    <source>
        <dbReference type="EMBL" id="AVX03838.1"/>
    </source>
</evidence>
<keyword evidence="4" id="KW-1185">Reference proteome</keyword>
<dbReference type="InterPro" id="IPR015422">
    <property type="entry name" value="PyrdxlP-dep_Trfase_small"/>
</dbReference>
<feature type="domain" description="Aminotransferase class V" evidence="2">
    <location>
        <begin position="27"/>
        <end position="400"/>
    </location>
</feature>
<dbReference type="PANTHER" id="PTHR43586">
    <property type="entry name" value="CYSTEINE DESULFURASE"/>
    <property type="match status" value="1"/>
</dbReference>
<dbReference type="PANTHER" id="PTHR43586:SF21">
    <property type="entry name" value="PYRIDOXAL PHOSPHATE (PLP)-DEPENDENT ASPARTATE AMINOTRANSFERASE SUPERFAMILY"/>
    <property type="match status" value="1"/>
</dbReference>
<dbReference type="Gene3D" id="3.40.640.10">
    <property type="entry name" value="Type I PLP-dependent aspartate aminotransferase-like (Major domain)"/>
    <property type="match status" value="1"/>
</dbReference>
<gene>
    <name evidence="3" type="ORF">MXMO3_01307</name>
</gene>
<dbReference type="SUPFAM" id="SSF53383">
    <property type="entry name" value="PLP-dependent transferases"/>
    <property type="match status" value="1"/>
</dbReference>
<dbReference type="AlphaFoldDB" id="A0A2R4MCS3"/>